<organism evidence="11 12">
    <name type="scientific">Apodospora peruviana</name>
    <dbReference type="NCBI Taxonomy" id="516989"/>
    <lineage>
        <taxon>Eukaryota</taxon>
        <taxon>Fungi</taxon>
        <taxon>Dikarya</taxon>
        <taxon>Ascomycota</taxon>
        <taxon>Pezizomycotina</taxon>
        <taxon>Sordariomycetes</taxon>
        <taxon>Sordariomycetidae</taxon>
        <taxon>Sordariales</taxon>
        <taxon>Lasiosphaeriaceae</taxon>
        <taxon>Apodospora</taxon>
    </lineage>
</organism>
<dbReference type="SUPFAM" id="SSF57850">
    <property type="entry name" value="RING/U-box"/>
    <property type="match status" value="1"/>
</dbReference>
<dbReference type="CDD" id="cd22584">
    <property type="entry name" value="Rcat_RBR_unk"/>
    <property type="match status" value="1"/>
</dbReference>
<feature type="domain" description="RING-type" evidence="10">
    <location>
        <begin position="1"/>
        <end position="192"/>
    </location>
</feature>
<sequence length="192" mass="20988">MNPDSIDYEAAPSQATEISKTTGGEEEIRNSTYYHGRTASPAVLSATFNLPVPPEERISPCMRRLGYPARSFWRFLTPELVEEFEAKKIELSTPAPSRRYCHRPTCSAFIPPERICSSDGVATCPKCEATTCAICRGASHAGSPNCPTDSTAQGVLDLARANGWQRCPSCQTLVERTDGCDHMVCNCKATFC</sequence>
<dbReference type="InterPro" id="IPR031127">
    <property type="entry name" value="E3_UB_ligase_RBR"/>
</dbReference>
<dbReference type="GO" id="GO:0008270">
    <property type="term" value="F:zinc ion binding"/>
    <property type="evidence" value="ECO:0007669"/>
    <property type="project" value="UniProtKB-KW"/>
</dbReference>
<dbReference type="EC" id="2.3.2.31" evidence="2"/>
<feature type="compositionally biased region" description="Polar residues" evidence="9">
    <location>
        <begin position="13"/>
        <end position="22"/>
    </location>
</feature>
<dbReference type="GO" id="GO:0061630">
    <property type="term" value="F:ubiquitin protein ligase activity"/>
    <property type="evidence" value="ECO:0007669"/>
    <property type="project" value="UniProtKB-EC"/>
</dbReference>
<dbReference type="AlphaFoldDB" id="A0AAE0LYS0"/>
<keyword evidence="5" id="KW-0677">Repeat</keyword>
<comment type="catalytic activity">
    <reaction evidence="1">
        <text>[E2 ubiquitin-conjugating enzyme]-S-ubiquitinyl-L-cysteine + [acceptor protein]-L-lysine = [E2 ubiquitin-conjugating enzyme]-L-cysteine + [acceptor protein]-N(6)-ubiquitinyl-L-lysine.</text>
        <dbReference type="EC" id="2.3.2.31"/>
    </reaction>
</comment>
<name>A0AAE0LYS0_9PEZI</name>
<evidence type="ECO:0000256" key="1">
    <source>
        <dbReference type="ARBA" id="ARBA00001798"/>
    </source>
</evidence>
<feature type="region of interest" description="Disordered" evidence="9">
    <location>
        <begin position="1"/>
        <end position="26"/>
    </location>
</feature>
<dbReference type="SMART" id="SM00647">
    <property type="entry name" value="IBR"/>
    <property type="match status" value="1"/>
</dbReference>
<evidence type="ECO:0000313" key="12">
    <source>
        <dbReference type="Proteomes" id="UP001283341"/>
    </source>
</evidence>
<evidence type="ECO:0000256" key="2">
    <source>
        <dbReference type="ARBA" id="ARBA00012251"/>
    </source>
</evidence>
<keyword evidence="6" id="KW-0863">Zinc-finger</keyword>
<keyword evidence="3" id="KW-0808">Transferase</keyword>
<evidence type="ECO:0000256" key="8">
    <source>
        <dbReference type="ARBA" id="ARBA00022833"/>
    </source>
</evidence>
<keyword evidence="8" id="KW-0862">Zinc</keyword>
<dbReference type="GO" id="GO:0016567">
    <property type="term" value="P:protein ubiquitination"/>
    <property type="evidence" value="ECO:0007669"/>
    <property type="project" value="InterPro"/>
</dbReference>
<dbReference type="PROSITE" id="PS51873">
    <property type="entry name" value="TRIAD"/>
    <property type="match status" value="1"/>
</dbReference>
<dbReference type="PANTHER" id="PTHR11685">
    <property type="entry name" value="RBR FAMILY RING FINGER AND IBR DOMAIN-CONTAINING"/>
    <property type="match status" value="1"/>
</dbReference>
<evidence type="ECO:0000256" key="4">
    <source>
        <dbReference type="ARBA" id="ARBA00022723"/>
    </source>
</evidence>
<protein>
    <recommendedName>
        <fullName evidence="2">RBR-type E3 ubiquitin transferase</fullName>
        <ecNumber evidence="2">2.3.2.31</ecNumber>
    </recommendedName>
</protein>
<dbReference type="EMBL" id="JAUEDM010000008">
    <property type="protein sequence ID" value="KAK3312633.1"/>
    <property type="molecule type" value="Genomic_DNA"/>
</dbReference>
<keyword evidence="7" id="KW-0833">Ubl conjugation pathway</keyword>
<evidence type="ECO:0000256" key="5">
    <source>
        <dbReference type="ARBA" id="ARBA00022737"/>
    </source>
</evidence>
<comment type="caution">
    <text evidence="11">The sequence shown here is derived from an EMBL/GenBank/DDBJ whole genome shotgun (WGS) entry which is preliminary data.</text>
</comment>
<dbReference type="Gene3D" id="1.20.120.1750">
    <property type="match status" value="1"/>
</dbReference>
<reference evidence="11" key="2">
    <citation type="submission" date="2023-06" db="EMBL/GenBank/DDBJ databases">
        <authorList>
            <consortium name="Lawrence Berkeley National Laboratory"/>
            <person name="Haridas S."/>
            <person name="Hensen N."/>
            <person name="Bonometti L."/>
            <person name="Westerberg I."/>
            <person name="Brannstrom I.O."/>
            <person name="Guillou S."/>
            <person name="Cros-Aarteil S."/>
            <person name="Calhoun S."/>
            <person name="Kuo A."/>
            <person name="Mondo S."/>
            <person name="Pangilinan J."/>
            <person name="Riley R."/>
            <person name="Labutti K."/>
            <person name="Andreopoulos B."/>
            <person name="Lipzen A."/>
            <person name="Chen C."/>
            <person name="Yanf M."/>
            <person name="Daum C."/>
            <person name="Ng V."/>
            <person name="Clum A."/>
            <person name="Steindorff A."/>
            <person name="Ohm R."/>
            <person name="Martin F."/>
            <person name="Silar P."/>
            <person name="Natvig D."/>
            <person name="Lalanne C."/>
            <person name="Gautier V."/>
            <person name="Ament-Velasquez S.L."/>
            <person name="Kruys A."/>
            <person name="Hutchinson M.I."/>
            <person name="Powell A.J."/>
            <person name="Barry K."/>
            <person name="Miller A.N."/>
            <person name="Grigoriev I.V."/>
            <person name="Debuchy R."/>
            <person name="Gladieux P."/>
            <person name="Thoren M.H."/>
            <person name="Johannesson H."/>
        </authorList>
    </citation>
    <scope>NUCLEOTIDE SEQUENCE</scope>
    <source>
        <strain evidence="11">CBS 118394</strain>
    </source>
</reference>
<dbReference type="InterPro" id="IPR002867">
    <property type="entry name" value="IBR_dom"/>
</dbReference>
<evidence type="ECO:0000256" key="3">
    <source>
        <dbReference type="ARBA" id="ARBA00022679"/>
    </source>
</evidence>
<accession>A0AAE0LYS0</accession>
<keyword evidence="4" id="KW-0479">Metal-binding</keyword>
<dbReference type="Pfam" id="PF01485">
    <property type="entry name" value="IBR"/>
    <property type="match status" value="1"/>
</dbReference>
<dbReference type="CDD" id="cd20335">
    <property type="entry name" value="BRcat_RBR"/>
    <property type="match status" value="1"/>
</dbReference>
<evidence type="ECO:0000256" key="7">
    <source>
        <dbReference type="ARBA" id="ARBA00022786"/>
    </source>
</evidence>
<gene>
    <name evidence="11" type="ORF">B0H66DRAFT_643822</name>
</gene>
<evidence type="ECO:0000256" key="9">
    <source>
        <dbReference type="SAM" id="MobiDB-lite"/>
    </source>
</evidence>
<reference evidence="11" key="1">
    <citation type="journal article" date="2023" name="Mol. Phylogenet. Evol.">
        <title>Genome-scale phylogeny and comparative genomics of the fungal order Sordariales.</title>
        <authorList>
            <person name="Hensen N."/>
            <person name="Bonometti L."/>
            <person name="Westerberg I."/>
            <person name="Brannstrom I.O."/>
            <person name="Guillou S."/>
            <person name="Cros-Aarteil S."/>
            <person name="Calhoun S."/>
            <person name="Haridas S."/>
            <person name="Kuo A."/>
            <person name="Mondo S."/>
            <person name="Pangilinan J."/>
            <person name="Riley R."/>
            <person name="LaButti K."/>
            <person name="Andreopoulos B."/>
            <person name="Lipzen A."/>
            <person name="Chen C."/>
            <person name="Yan M."/>
            <person name="Daum C."/>
            <person name="Ng V."/>
            <person name="Clum A."/>
            <person name="Steindorff A."/>
            <person name="Ohm R.A."/>
            <person name="Martin F."/>
            <person name="Silar P."/>
            <person name="Natvig D.O."/>
            <person name="Lalanne C."/>
            <person name="Gautier V."/>
            <person name="Ament-Velasquez S.L."/>
            <person name="Kruys A."/>
            <person name="Hutchinson M.I."/>
            <person name="Powell A.J."/>
            <person name="Barry K."/>
            <person name="Miller A.N."/>
            <person name="Grigoriev I.V."/>
            <person name="Debuchy R."/>
            <person name="Gladieux P."/>
            <person name="Hiltunen Thoren M."/>
            <person name="Johannesson H."/>
        </authorList>
    </citation>
    <scope>NUCLEOTIDE SEQUENCE</scope>
    <source>
        <strain evidence="11">CBS 118394</strain>
    </source>
</reference>
<evidence type="ECO:0000259" key="10">
    <source>
        <dbReference type="PROSITE" id="PS51873"/>
    </source>
</evidence>
<evidence type="ECO:0000313" key="11">
    <source>
        <dbReference type="EMBL" id="KAK3312633.1"/>
    </source>
</evidence>
<dbReference type="InterPro" id="IPR044066">
    <property type="entry name" value="TRIAD_supradom"/>
</dbReference>
<proteinExistence type="predicted"/>
<evidence type="ECO:0000256" key="6">
    <source>
        <dbReference type="ARBA" id="ARBA00022771"/>
    </source>
</evidence>
<dbReference type="Proteomes" id="UP001283341">
    <property type="component" value="Unassembled WGS sequence"/>
</dbReference>
<keyword evidence="12" id="KW-1185">Reference proteome</keyword>